<keyword evidence="4" id="KW-1185">Reference proteome</keyword>
<evidence type="ECO:0000256" key="1">
    <source>
        <dbReference type="SAM" id="SignalP"/>
    </source>
</evidence>
<dbReference type="NCBIfam" id="TIGR01409">
    <property type="entry name" value="TAT_signal_seq"/>
    <property type="match status" value="1"/>
</dbReference>
<dbReference type="Pfam" id="PF04015">
    <property type="entry name" value="DUF362"/>
    <property type="match status" value="1"/>
</dbReference>
<evidence type="ECO:0000313" key="3">
    <source>
        <dbReference type="EMBL" id="MCQ5341653.1"/>
    </source>
</evidence>
<dbReference type="EMBL" id="JANGEW010000001">
    <property type="protein sequence ID" value="MCQ5341653.1"/>
    <property type="molecule type" value="Genomic_DNA"/>
</dbReference>
<gene>
    <name evidence="3" type="ORF">NE675_01195</name>
</gene>
<feature type="signal peptide" evidence="1">
    <location>
        <begin position="1"/>
        <end position="32"/>
    </location>
</feature>
<evidence type="ECO:0000259" key="2">
    <source>
        <dbReference type="Pfam" id="PF04015"/>
    </source>
</evidence>
<dbReference type="InterPro" id="IPR019546">
    <property type="entry name" value="TAT_signal_bac_arc"/>
</dbReference>
<organism evidence="3 4">
    <name type="scientific">Megasphaera massiliensis</name>
    <dbReference type="NCBI Taxonomy" id="1232428"/>
    <lineage>
        <taxon>Bacteria</taxon>
        <taxon>Bacillati</taxon>
        <taxon>Bacillota</taxon>
        <taxon>Negativicutes</taxon>
        <taxon>Veillonellales</taxon>
        <taxon>Veillonellaceae</taxon>
        <taxon>Megasphaera</taxon>
    </lineage>
</organism>
<accession>A0ABT1SP68</accession>
<dbReference type="Gene3D" id="3.40.50.11440">
    <property type="match status" value="1"/>
</dbReference>
<reference evidence="3 4" key="1">
    <citation type="submission" date="2022-06" db="EMBL/GenBank/DDBJ databases">
        <title>Isolation of gut microbiota from human fecal samples.</title>
        <authorList>
            <person name="Pamer E.G."/>
            <person name="Barat B."/>
            <person name="Waligurski E."/>
            <person name="Medina S."/>
            <person name="Paddock L."/>
            <person name="Mostad J."/>
        </authorList>
    </citation>
    <scope>NUCLEOTIDE SEQUENCE [LARGE SCALE GENOMIC DNA]</scope>
    <source>
        <strain evidence="3 4">DFI.1.1</strain>
    </source>
</reference>
<feature type="domain" description="DUF362" evidence="2">
    <location>
        <begin position="83"/>
        <end position="301"/>
    </location>
</feature>
<dbReference type="RefSeq" id="WP_062412754.1">
    <property type="nucleotide sequence ID" value="NZ_JAJCIO010000001.1"/>
</dbReference>
<dbReference type="Proteomes" id="UP001206692">
    <property type="component" value="Unassembled WGS sequence"/>
</dbReference>
<dbReference type="InterPro" id="IPR007160">
    <property type="entry name" value="DUF362"/>
</dbReference>
<name>A0ABT1SP68_9FIRM</name>
<feature type="chain" id="PRO_5046270448" evidence="1">
    <location>
        <begin position="33"/>
        <end position="346"/>
    </location>
</feature>
<dbReference type="InterPro" id="IPR006311">
    <property type="entry name" value="TAT_signal"/>
</dbReference>
<evidence type="ECO:0000313" key="4">
    <source>
        <dbReference type="Proteomes" id="UP001206692"/>
    </source>
</evidence>
<dbReference type="PROSITE" id="PS51318">
    <property type="entry name" value="TAT"/>
    <property type="match status" value="1"/>
</dbReference>
<comment type="caution">
    <text evidence="3">The sequence shown here is derived from an EMBL/GenBank/DDBJ whole genome shotgun (WGS) entry which is preliminary data.</text>
</comment>
<protein>
    <submittedName>
        <fullName evidence="3">DUF362 domain-containing protein</fullName>
    </submittedName>
</protein>
<sequence>MENITRRGFLKLAGSAALGVALGKANILPAMAQAPVVGSQETTAQSGQAGSYAKVYYTKHIDAEHLIKLYQKINEGIYGKTAIKVHTGEQHGPYILPRDMVKAFQAQVPNSSIVETNTLYPGDRDTTEKHRRTLEVNGWNFCPVDILDEKGNVMMPVRNGLHFSEVSLGRNITDYDSMIVLTHFKGHAMGGYGGSLKNIAIGCADGQVGKRQVHAFHESRVPVGSDWSDNMVLEEGFMENMADCGKAICDYFGKHIVFLNVLRSMSVDCDCAGTSAAKPVIPDLGMMASTDILAIDQASVDWVYDQPERDKHDLVERIESRHGLHQLTAMRKLKMGNDKYQLISID</sequence>
<keyword evidence="1" id="KW-0732">Signal</keyword>
<proteinExistence type="predicted"/>